<dbReference type="EMBL" id="FNGX01000004">
    <property type="protein sequence ID" value="SDL69538.1"/>
    <property type="molecule type" value="Genomic_DNA"/>
</dbReference>
<dbReference type="Proteomes" id="UP000183162">
    <property type="component" value="Unassembled WGS sequence"/>
</dbReference>
<protein>
    <submittedName>
        <fullName evidence="2">Uncharacterized protein</fullName>
    </submittedName>
</protein>
<dbReference type="AlphaFoldDB" id="A0A1G9M5Q0"/>
<sequence>MFKKELLGAMILSALTMIFIIINTYFPALAKVINFIIFWACALFLLYHIIFIICAKIKSRKK</sequence>
<organism evidence="2 3">
    <name type="scientific">Streptococcus equinus</name>
    <name type="common">Streptococcus bovis</name>
    <dbReference type="NCBI Taxonomy" id="1335"/>
    <lineage>
        <taxon>Bacteria</taxon>
        <taxon>Bacillati</taxon>
        <taxon>Bacillota</taxon>
        <taxon>Bacilli</taxon>
        <taxon>Lactobacillales</taxon>
        <taxon>Streptococcaceae</taxon>
        <taxon>Streptococcus</taxon>
    </lineage>
</organism>
<evidence type="ECO:0000256" key="1">
    <source>
        <dbReference type="SAM" id="Phobius"/>
    </source>
</evidence>
<accession>A0A1G9M5Q0</accession>
<feature type="transmembrane region" description="Helical" evidence="1">
    <location>
        <begin position="32"/>
        <end position="55"/>
    </location>
</feature>
<gene>
    <name evidence="2" type="ORF">SAMN05216400_1368</name>
</gene>
<name>A0A1G9M5Q0_STREI</name>
<keyword evidence="1" id="KW-0472">Membrane</keyword>
<evidence type="ECO:0000313" key="2">
    <source>
        <dbReference type="EMBL" id="SDL69538.1"/>
    </source>
</evidence>
<reference evidence="2 3" key="1">
    <citation type="submission" date="2016-10" db="EMBL/GenBank/DDBJ databases">
        <authorList>
            <person name="de Groot N.N."/>
        </authorList>
    </citation>
    <scope>NUCLEOTIDE SEQUENCE [LARGE SCALE GENOMIC DNA]</scope>
    <source>
        <strain evidence="2 3">Sb09</strain>
    </source>
</reference>
<keyword evidence="1" id="KW-0812">Transmembrane</keyword>
<dbReference type="RefSeq" id="WP_024344518.1">
    <property type="nucleotide sequence ID" value="NZ_FNGX01000004.1"/>
</dbReference>
<keyword evidence="1" id="KW-1133">Transmembrane helix</keyword>
<evidence type="ECO:0000313" key="3">
    <source>
        <dbReference type="Proteomes" id="UP000183162"/>
    </source>
</evidence>
<proteinExistence type="predicted"/>
<feature type="transmembrane region" description="Helical" evidence="1">
    <location>
        <begin position="7"/>
        <end position="26"/>
    </location>
</feature>